<accession>A0A9X2CX10</accession>
<evidence type="ECO:0000256" key="4">
    <source>
        <dbReference type="ARBA" id="ARBA00047208"/>
    </source>
</evidence>
<evidence type="ECO:0000256" key="2">
    <source>
        <dbReference type="ARBA" id="ARBA00023277"/>
    </source>
</evidence>
<reference evidence="6" key="1">
    <citation type="submission" date="2022-02" db="EMBL/GenBank/DDBJ databases">
        <title>Halalkalibacter sp. nov. isolated from Lonar Lake, India.</title>
        <authorList>
            <person name="Joshi A."/>
            <person name="Thite S."/>
            <person name="Lodha T."/>
        </authorList>
    </citation>
    <scope>NUCLEOTIDE SEQUENCE</scope>
    <source>
        <strain evidence="6">MEB205</strain>
    </source>
</reference>
<evidence type="ECO:0000259" key="5">
    <source>
        <dbReference type="Pfam" id="PF19906"/>
    </source>
</evidence>
<keyword evidence="1" id="KW-0456">Lyase</keyword>
<evidence type="ECO:0000313" key="6">
    <source>
        <dbReference type="EMBL" id="MCL7749772.1"/>
    </source>
</evidence>
<dbReference type="RefSeq" id="WP_250098629.1">
    <property type="nucleotide sequence ID" value="NZ_JAKRYL010000039.1"/>
</dbReference>
<feature type="domain" description="C-glycoside deglycosidase beta subunit" evidence="5">
    <location>
        <begin position="9"/>
        <end position="120"/>
    </location>
</feature>
<sequence>MAVGNVFGYDTYMICEDGFSNVIENGVVIGFRLKMRIANYRGYILSQIEDIKIKVDGDEIPRKDIRFSINDRTYTLDEMENVFDDRWEIKQIATITCLKQGGLSEGQHDITAEQHIRASYIPMIAASHSTKTLTL</sequence>
<protein>
    <recommendedName>
        <fullName evidence="4">C-deglycosylation enzyme beta subunit</fullName>
    </recommendedName>
</protein>
<evidence type="ECO:0000313" key="7">
    <source>
        <dbReference type="Proteomes" id="UP001139150"/>
    </source>
</evidence>
<gene>
    <name evidence="6" type="ORF">MF646_21895</name>
</gene>
<comment type="caution">
    <text evidence="6">The sequence shown here is derived from an EMBL/GenBank/DDBJ whole genome shotgun (WGS) entry which is preliminary data.</text>
</comment>
<organism evidence="6 7">
    <name type="scientific">Halalkalibacter alkaliphilus</name>
    <dbReference type="NCBI Taxonomy" id="2917993"/>
    <lineage>
        <taxon>Bacteria</taxon>
        <taxon>Bacillati</taxon>
        <taxon>Bacillota</taxon>
        <taxon>Bacilli</taxon>
        <taxon>Bacillales</taxon>
        <taxon>Bacillaceae</taxon>
        <taxon>Halalkalibacter</taxon>
    </lineage>
</organism>
<keyword evidence="7" id="KW-1185">Reference proteome</keyword>
<keyword evidence="2" id="KW-0119">Carbohydrate metabolism</keyword>
<proteinExistence type="inferred from homology"/>
<dbReference type="InterPro" id="IPR045959">
    <property type="entry name" value="CGDB"/>
</dbReference>
<name>A0A9X2CX10_9BACI</name>
<evidence type="ECO:0000256" key="1">
    <source>
        <dbReference type="ARBA" id="ARBA00023239"/>
    </source>
</evidence>
<comment type="similarity">
    <text evidence="3">Belongs to the C-glycoside deglycosidase beta subunit family.</text>
</comment>
<dbReference type="AlphaFoldDB" id="A0A9X2CX10"/>
<dbReference type="Pfam" id="PF19906">
    <property type="entry name" value="CGDB"/>
    <property type="match status" value="1"/>
</dbReference>
<dbReference type="EMBL" id="JAKRYL010000039">
    <property type="protein sequence ID" value="MCL7749772.1"/>
    <property type="molecule type" value="Genomic_DNA"/>
</dbReference>
<dbReference type="Proteomes" id="UP001139150">
    <property type="component" value="Unassembled WGS sequence"/>
</dbReference>
<evidence type="ECO:0000256" key="3">
    <source>
        <dbReference type="ARBA" id="ARBA00046336"/>
    </source>
</evidence>
<dbReference type="GO" id="GO:0016829">
    <property type="term" value="F:lyase activity"/>
    <property type="evidence" value="ECO:0007669"/>
    <property type="project" value="UniProtKB-KW"/>
</dbReference>